<dbReference type="PROSITE" id="PS01315">
    <property type="entry name" value="CDS"/>
    <property type="match status" value="1"/>
</dbReference>
<keyword evidence="6 13" id="KW-0812">Transmembrane</keyword>
<feature type="transmembrane region" description="Helical" evidence="13">
    <location>
        <begin position="205"/>
        <end position="226"/>
    </location>
</feature>
<proteinExistence type="inferred from homology"/>
<evidence type="ECO:0000256" key="1">
    <source>
        <dbReference type="ARBA" id="ARBA00004651"/>
    </source>
</evidence>
<feature type="transmembrane region" description="Helical" evidence="13">
    <location>
        <begin position="174"/>
        <end position="193"/>
    </location>
</feature>
<evidence type="ECO:0000256" key="2">
    <source>
        <dbReference type="ARBA" id="ARBA00010185"/>
    </source>
</evidence>
<comment type="subcellular location">
    <subcellularLocation>
        <location evidence="1">Cell membrane</location>
        <topology evidence="1">Multi-pass membrane protein</topology>
    </subcellularLocation>
</comment>
<keyword evidence="12" id="KW-1208">Phospholipid metabolism</keyword>
<sequence length="274" mass="29518">MGKRILVAVVALPLVFVIFFVLPPAWMPPVVALLSMIAVHEVLWSTGFVKNYAISTCSIVMSGLIPFWVFCGEGMFPALCGLLAYFTFLFAVAITSGYTVTMEKMGGSFFFAISIPYFLSSFIRLRELQDGSLLALLPLVAAFTSDAFALFAGLTMGKHKLAPDLSPKKTVEGAVGGLLGAVLSTMLYGLVLGQFFGLRPSYALLALYGALGSFMAQLGDLSFSYIKRQYGIKDFGNILPGHGGVLDRFDSVIFCAPLIELLLLVLPALERVAP</sequence>
<feature type="transmembrane region" description="Helical" evidence="13">
    <location>
        <begin position="78"/>
        <end position="100"/>
    </location>
</feature>
<reference evidence="14" key="1">
    <citation type="submission" date="2019-08" db="EMBL/GenBank/DDBJ databases">
        <authorList>
            <person name="Kucharzyk K."/>
            <person name="Murdoch R.W."/>
            <person name="Higgins S."/>
            <person name="Loffler F."/>
        </authorList>
    </citation>
    <scope>NUCLEOTIDE SEQUENCE</scope>
</reference>
<feature type="transmembrane region" description="Helical" evidence="13">
    <location>
        <begin position="132"/>
        <end position="154"/>
    </location>
</feature>
<name>A0A644ZJ10_9ZZZZ</name>
<evidence type="ECO:0000256" key="11">
    <source>
        <dbReference type="ARBA" id="ARBA00023209"/>
    </source>
</evidence>
<dbReference type="InterPro" id="IPR000374">
    <property type="entry name" value="PC_trans"/>
</dbReference>
<evidence type="ECO:0000256" key="3">
    <source>
        <dbReference type="ARBA" id="ARBA00022475"/>
    </source>
</evidence>
<evidence type="ECO:0000256" key="5">
    <source>
        <dbReference type="ARBA" id="ARBA00022679"/>
    </source>
</evidence>
<keyword evidence="9" id="KW-0443">Lipid metabolism</keyword>
<dbReference type="GO" id="GO:0005886">
    <property type="term" value="C:plasma membrane"/>
    <property type="evidence" value="ECO:0007669"/>
    <property type="project" value="UniProtKB-SubCell"/>
</dbReference>
<comment type="similarity">
    <text evidence="2">Belongs to the CDS family.</text>
</comment>
<keyword evidence="11" id="KW-0594">Phospholipid biosynthesis</keyword>
<accession>A0A644ZJ10</accession>
<keyword evidence="4" id="KW-0444">Lipid biosynthesis</keyword>
<dbReference type="PANTHER" id="PTHR46382">
    <property type="entry name" value="PHOSPHATIDATE CYTIDYLYLTRANSFERASE"/>
    <property type="match status" value="1"/>
</dbReference>
<comment type="caution">
    <text evidence="14">The sequence shown here is derived from an EMBL/GenBank/DDBJ whole genome shotgun (WGS) entry which is preliminary data.</text>
</comment>
<protein>
    <recommendedName>
        <fullName evidence="15">Phosphatidate cytidylyltransferase</fullName>
    </recommendedName>
</protein>
<feature type="transmembrane region" description="Helical" evidence="13">
    <location>
        <begin position="52"/>
        <end position="71"/>
    </location>
</feature>
<evidence type="ECO:0000256" key="9">
    <source>
        <dbReference type="ARBA" id="ARBA00023098"/>
    </source>
</evidence>
<dbReference type="EMBL" id="VSSQ01008956">
    <property type="protein sequence ID" value="MPM40318.1"/>
    <property type="molecule type" value="Genomic_DNA"/>
</dbReference>
<evidence type="ECO:0000256" key="10">
    <source>
        <dbReference type="ARBA" id="ARBA00023136"/>
    </source>
</evidence>
<evidence type="ECO:0000256" key="13">
    <source>
        <dbReference type="SAM" id="Phobius"/>
    </source>
</evidence>
<evidence type="ECO:0000256" key="12">
    <source>
        <dbReference type="ARBA" id="ARBA00023264"/>
    </source>
</evidence>
<dbReference type="PANTHER" id="PTHR46382:SF1">
    <property type="entry name" value="PHOSPHATIDATE CYTIDYLYLTRANSFERASE"/>
    <property type="match status" value="1"/>
</dbReference>
<evidence type="ECO:0000256" key="4">
    <source>
        <dbReference type="ARBA" id="ARBA00022516"/>
    </source>
</evidence>
<feature type="transmembrane region" description="Helical" evidence="13">
    <location>
        <begin position="106"/>
        <end position="125"/>
    </location>
</feature>
<organism evidence="14">
    <name type="scientific">bioreactor metagenome</name>
    <dbReference type="NCBI Taxonomy" id="1076179"/>
    <lineage>
        <taxon>unclassified sequences</taxon>
        <taxon>metagenomes</taxon>
        <taxon>ecological metagenomes</taxon>
    </lineage>
</organism>
<dbReference type="Pfam" id="PF01148">
    <property type="entry name" value="CTP_transf_1"/>
    <property type="match status" value="1"/>
</dbReference>
<evidence type="ECO:0008006" key="15">
    <source>
        <dbReference type="Google" id="ProtNLM"/>
    </source>
</evidence>
<evidence type="ECO:0000313" key="14">
    <source>
        <dbReference type="EMBL" id="MPM40318.1"/>
    </source>
</evidence>
<keyword evidence="8 13" id="KW-1133">Transmembrane helix</keyword>
<evidence type="ECO:0000256" key="6">
    <source>
        <dbReference type="ARBA" id="ARBA00022692"/>
    </source>
</evidence>
<gene>
    <name evidence="14" type="ORF">SDC9_86958</name>
</gene>
<evidence type="ECO:0000256" key="7">
    <source>
        <dbReference type="ARBA" id="ARBA00022695"/>
    </source>
</evidence>
<feature type="transmembrane region" description="Helical" evidence="13">
    <location>
        <begin position="5"/>
        <end position="26"/>
    </location>
</feature>
<dbReference type="AlphaFoldDB" id="A0A644ZJ10"/>
<keyword evidence="5" id="KW-0808">Transferase</keyword>
<keyword evidence="3" id="KW-1003">Cell membrane</keyword>
<keyword evidence="10 13" id="KW-0472">Membrane</keyword>
<keyword evidence="7" id="KW-0548">Nucleotidyltransferase</keyword>
<evidence type="ECO:0000256" key="8">
    <source>
        <dbReference type="ARBA" id="ARBA00022989"/>
    </source>
</evidence>
<dbReference type="GO" id="GO:0016024">
    <property type="term" value="P:CDP-diacylglycerol biosynthetic process"/>
    <property type="evidence" value="ECO:0007669"/>
    <property type="project" value="TreeGrafter"/>
</dbReference>
<dbReference type="GO" id="GO:0004605">
    <property type="term" value="F:phosphatidate cytidylyltransferase activity"/>
    <property type="evidence" value="ECO:0007669"/>
    <property type="project" value="TreeGrafter"/>
</dbReference>